<feature type="transmembrane region" description="Helical" evidence="1">
    <location>
        <begin position="179"/>
        <end position="200"/>
    </location>
</feature>
<feature type="transmembrane region" description="Helical" evidence="1">
    <location>
        <begin position="12"/>
        <end position="32"/>
    </location>
</feature>
<reference evidence="3" key="1">
    <citation type="journal article" date="2019" name="Int. J. Syst. Evol. Microbiol.">
        <title>The Global Catalogue of Microorganisms (GCM) 10K type strain sequencing project: providing services to taxonomists for standard genome sequencing and annotation.</title>
        <authorList>
            <consortium name="The Broad Institute Genomics Platform"/>
            <consortium name="The Broad Institute Genome Sequencing Center for Infectious Disease"/>
            <person name="Wu L."/>
            <person name="Ma J."/>
        </authorList>
    </citation>
    <scope>NUCLEOTIDE SEQUENCE [LARGE SCALE GENOMIC DNA]</scope>
    <source>
        <strain evidence="3">NBRC 112416</strain>
    </source>
</reference>
<evidence type="ECO:0008006" key="4">
    <source>
        <dbReference type="Google" id="ProtNLM"/>
    </source>
</evidence>
<dbReference type="InterPro" id="IPR049713">
    <property type="entry name" value="Pr6Pr-like"/>
</dbReference>
<keyword evidence="1" id="KW-0472">Membrane</keyword>
<dbReference type="Proteomes" id="UP001156691">
    <property type="component" value="Unassembled WGS sequence"/>
</dbReference>
<evidence type="ECO:0000256" key="1">
    <source>
        <dbReference type="SAM" id="Phobius"/>
    </source>
</evidence>
<dbReference type="EMBL" id="BSNS01000020">
    <property type="protein sequence ID" value="GLQ56270.1"/>
    <property type="molecule type" value="Genomic_DNA"/>
</dbReference>
<dbReference type="NCBIfam" id="NF038065">
    <property type="entry name" value="Pr6Pr"/>
    <property type="match status" value="1"/>
</dbReference>
<evidence type="ECO:0000313" key="3">
    <source>
        <dbReference type="Proteomes" id="UP001156691"/>
    </source>
</evidence>
<feature type="transmembrane region" description="Helical" evidence="1">
    <location>
        <begin position="108"/>
        <end position="128"/>
    </location>
</feature>
<organism evidence="2 3">
    <name type="scientific">Devosia nitrariae</name>
    <dbReference type="NCBI Taxonomy" id="2071872"/>
    <lineage>
        <taxon>Bacteria</taxon>
        <taxon>Pseudomonadati</taxon>
        <taxon>Pseudomonadota</taxon>
        <taxon>Alphaproteobacteria</taxon>
        <taxon>Hyphomicrobiales</taxon>
        <taxon>Devosiaceae</taxon>
        <taxon>Devosia</taxon>
    </lineage>
</organism>
<feature type="transmembrane region" description="Helical" evidence="1">
    <location>
        <begin position="44"/>
        <end position="66"/>
    </location>
</feature>
<sequence>MEWIGEGPLIGLRRLAAALIAAAAWVGIGIHLEAQLSASSSLPAAVWVLAGYFTVLANLVVALVFSTIAFDWNASARTVAGVALAIVLVGVVYGVLLQGLRELTAGAALANILLHQVTPILVPLYWLASVPKGNLRWREPLLWAAFPLAYFAYALLRGSAEGHFAYPFIDLAAKGARQVAMSVAVIALCFLIAGWVLVWLDHRLAGHGRG</sequence>
<keyword evidence="1" id="KW-0812">Transmembrane</keyword>
<feature type="transmembrane region" description="Helical" evidence="1">
    <location>
        <begin position="78"/>
        <end position="96"/>
    </location>
</feature>
<name>A0ABQ5W843_9HYPH</name>
<keyword evidence="1" id="KW-1133">Transmembrane helix</keyword>
<comment type="caution">
    <text evidence="2">The sequence shown here is derived from an EMBL/GenBank/DDBJ whole genome shotgun (WGS) entry which is preliminary data.</text>
</comment>
<keyword evidence="3" id="KW-1185">Reference proteome</keyword>
<evidence type="ECO:0000313" key="2">
    <source>
        <dbReference type="EMBL" id="GLQ56270.1"/>
    </source>
</evidence>
<dbReference type="RefSeq" id="WP_284341690.1">
    <property type="nucleotide sequence ID" value="NZ_BSNS01000020.1"/>
</dbReference>
<gene>
    <name evidence="2" type="ORF">GCM10010862_35290</name>
</gene>
<feature type="transmembrane region" description="Helical" evidence="1">
    <location>
        <begin position="140"/>
        <end position="159"/>
    </location>
</feature>
<accession>A0ABQ5W843</accession>
<proteinExistence type="predicted"/>
<protein>
    <recommendedName>
        <fullName evidence="4">FAR-17a/AIG1-like protein</fullName>
    </recommendedName>
</protein>